<gene>
    <name evidence="10" type="ORF">F1C12_06930</name>
</gene>
<feature type="transmembrane region" description="Helical" evidence="9">
    <location>
        <begin position="225"/>
        <end position="247"/>
    </location>
</feature>
<protein>
    <submittedName>
        <fullName evidence="10">AI-2E family transporter</fullName>
    </submittedName>
</protein>
<evidence type="ECO:0000256" key="1">
    <source>
        <dbReference type="ARBA" id="ARBA00004651"/>
    </source>
</evidence>
<evidence type="ECO:0000256" key="4">
    <source>
        <dbReference type="ARBA" id="ARBA00022475"/>
    </source>
</evidence>
<reference evidence="11" key="1">
    <citation type="submission" date="2019-09" db="EMBL/GenBank/DDBJ databases">
        <title>Antimicrobial potential of Antarctic Bacteria.</title>
        <authorList>
            <person name="Benaud N."/>
            <person name="Edwards R.J."/>
            <person name="Ferrari B.C."/>
        </authorList>
    </citation>
    <scope>NUCLEOTIDE SEQUENCE [LARGE SCALE GENOMIC DNA]</scope>
    <source>
        <strain evidence="11">INR9</strain>
    </source>
</reference>
<proteinExistence type="inferred from homology"/>
<comment type="subcellular location">
    <subcellularLocation>
        <location evidence="1">Cell membrane</location>
        <topology evidence="1">Multi-pass membrane protein</topology>
    </subcellularLocation>
</comment>
<evidence type="ECO:0000256" key="8">
    <source>
        <dbReference type="SAM" id="MobiDB-lite"/>
    </source>
</evidence>
<dbReference type="PANTHER" id="PTHR21716:SF53">
    <property type="entry name" value="PERMEASE PERM-RELATED"/>
    <property type="match status" value="1"/>
</dbReference>
<evidence type="ECO:0000313" key="11">
    <source>
        <dbReference type="Proteomes" id="UP000515511"/>
    </source>
</evidence>
<keyword evidence="5 9" id="KW-0812">Transmembrane</keyword>
<organism evidence="10 11">
    <name type="scientific">Leifsonia shinshuensis</name>
    <dbReference type="NCBI Taxonomy" id="150026"/>
    <lineage>
        <taxon>Bacteria</taxon>
        <taxon>Bacillati</taxon>
        <taxon>Actinomycetota</taxon>
        <taxon>Actinomycetes</taxon>
        <taxon>Micrococcales</taxon>
        <taxon>Microbacteriaceae</taxon>
        <taxon>Leifsonia</taxon>
    </lineage>
</organism>
<name>A0A7G6Y8S1_9MICO</name>
<feature type="transmembrane region" description="Helical" evidence="9">
    <location>
        <begin position="41"/>
        <end position="74"/>
    </location>
</feature>
<evidence type="ECO:0000256" key="3">
    <source>
        <dbReference type="ARBA" id="ARBA00022448"/>
    </source>
</evidence>
<dbReference type="Pfam" id="PF01594">
    <property type="entry name" value="AI-2E_transport"/>
    <property type="match status" value="1"/>
</dbReference>
<dbReference type="EMBL" id="CP043641">
    <property type="protein sequence ID" value="QNE34886.1"/>
    <property type="molecule type" value="Genomic_DNA"/>
</dbReference>
<evidence type="ECO:0000256" key="5">
    <source>
        <dbReference type="ARBA" id="ARBA00022692"/>
    </source>
</evidence>
<keyword evidence="4" id="KW-1003">Cell membrane</keyword>
<feature type="transmembrane region" description="Helical" evidence="9">
    <location>
        <begin position="282"/>
        <end position="308"/>
    </location>
</feature>
<feature type="region of interest" description="Disordered" evidence="8">
    <location>
        <begin position="382"/>
        <end position="421"/>
    </location>
</feature>
<feature type="transmembrane region" description="Helical" evidence="9">
    <location>
        <begin position="328"/>
        <end position="354"/>
    </location>
</feature>
<accession>A0A7G6Y8S1</accession>
<dbReference type="Proteomes" id="UP000515511">
    <property type="component" value="Chromosome"/>
</dbReference>
<dbReference type="PANTHER" id="PTHR21716">
    <property type="entry name" value="TRANSMEMBRANE PROTEIN"/>
    <property type="match status" value="1"/>
</dbReference>
<dbReference type="GO" id="GO:0005886">
    <property type="term" value="C:plasma membrane"/>
    <property type="evidence" value="ECO:0007669"/>
    <property type="project" value="UniProtKB-SubCell"/>
</dbReference>
<evidence type="ECO:0000256" key="7">
    <source>
        <dbReference type="ARBA" id="ARBA00023136"/>
    </source>
</evidence>
<feature type="transmembrane region" description="Helical" evidence="9">
    <location>
        <begin position="165"/>
        <end position="189"/>
    </location>
</feature>
<sequence length="421" mass="44245">MAAASGIWPFRRRTRTPEAEPPNGPDTDQEAETANGRGVRILLGLAGGVVILIGMHAIAGILAPTLLALVLVICAQPVRVWLERHGTPSGVATGAVALTTFALLAGFAALLIIAMAQFVAMLPQYKEQFQQLGQQFAHWLSSIGISPQDLQAVTQGFDPTKLLNFFSGLLGGAFGVITFGVIVLTMLILMPADAAYTPTLLRELQPTKPNLVYAMTGFAHSVRRYMVVTTLLGIVQGVINGIALWILGVPAALLWAILSFLCSFIPNVGYFLALVPPLVFGYLIGGWGTVIAIIVIYGVVNAVVQSVVQPKVVGNAVALSQTLTFFSVLLWAVVLGAIGAILAIPLTLLGRAILVDSDPRARIWRAAIGDLRETKDLMKEESEAAKALRRSAKATRAGGGPLPPAGPGGTDGTDGTTGTTT</sequence>
<comment type="similarity">
    <text evidence="2">Belongs to the autoinducer-2 exporter (AI-2E) (TC 2.A.86) family.</text>
</comment>
<evidence type="ECO:0000256" key="6">
    <source>
        <dbReference type="ARBA" id="ARBA00022989"/>
    </source>
</evidence>
<evidence type="ECO:0000313" key="10">
    <source>
        <dbReference type="EMBL" id="QNE34886.1"/>
    </source>
</evidence>
<keyword evidence="3" id="KW-0813">Transport</keyword>
<feature type="transmembrane region" description="Helical" evidence="9">
    <location>
        <begin position="95"/>
        <end position="120"/>
    </location>
</feature>
<keyword evidence="7 9" id="KW-0472">Membrane</keyword>
<dbReference type="RefSeq" id="WP_185278057.1">
    <property type="nucleotide sequence ID" value="NZ_CP043641.1"/>
</dbReference>
<evidence type="ECO:0000256" key="2">
    <source>
        <dbReference type="ARBA" id="ARBA00009773"/>
    </source>
</evidence>
<evidence type="ECO:0000256" key="9">
    <source>
        <dbReference type="SAM" id="Phobius"/>
    </source>
</evidence>
<dbReference type="AlphaFoldDB" id="A0A7G6Y8S1"/>
<feature type="transmembrane region" description="Helical" evidence="9">
    <location>
        <begin position="253"/>
        <end position="275"/>
    </location>
</feature>
<dbReference type="InterPro" id="IPR002549">
    <property type="entry name" value="AI-2E-like"/>
</dbReference>
<keyword evidence="6 9" id="KW-1133">Transmembrane helix</keyword>
<dbReference type="KEGG" id="lse:F1C12_06930"/>
<feature type="region of interest" description="Disordered" evidence="8">
    <location>
        <begin position="11"/>
        <end position="32"/>
    </location>
</feature>